<dbReference type="RefSeq" id="WP_331216513.1">
    <property type="nucleotide sequence ID" value="NZ_JAZGQK010000020.1"/>
</dbReference>
<dbReference type="Proteomes" id="UP001332243">
    <property type="component" value="Unassembled WGS sequence"/>
</dbReference>
<protein>
    <recommendedName>
        <fullName evidence="4">DUF1622 domain-containing protein</fullName>
    </recommendedName>
</protein>
<keyword evidence="3" id="KW-1185">Reference proteome</keyword>
<reference evidence="2 3" key="1">
    <citation type="submission" date="2024-01" db="EMBL/GenBank/DDBJ databases">
        <title>Genome insights into Plantactinospora sonchi sp. nov.</title>
        <authorList>
            <person name="Wang L."/>
        </authorList>
    </citation>
    <scope>NUCLEOTIDE SEQUENCE [LARGE SCALE GENOMIC DNA]</scope>
    <source>
        <strain evidence="2 3">NEAU-QY2</strain>
    </source>
</reference>
<sequence length="99" mass="9866">MSQWATLLTAVALATAAVVLVTTRSWRTAIRVLLDLLIAAGLIRLSGAQTWTDLAGAAVVVALRQLVSASLLGPGPRSGGGGAGPGAVRPGSRPDQPAG</sequence>
<gene>
    <name evidence="2" type="ORF">V1633_23270</name>
</gene>
<evidence type="ECO:0008006" key="4">
    <source>
        <dbReference type="Google" id="ProtNLM"/>
    </source>
</evidence>
<dbReference type="EMBL" id="JAZGQK010000020">
    <property type="protein sequence ID" value="MEE6261408.1"/>
    <property type="molecule type" value="Genomic_DNA"/>
</dbReference>
<accession>A0ABU7RY40</accession>
<evidence type="ECO:0000256" key="1">
    <source>
        <dbReference type="SAM" id="MobiDB-lite"/>
    </source>
</evidence>
<proteinExistence type="predicted"/>
<comment type="caution">
    <text evidence="2">The sequence shown here is derived from an EMBL/GenBank/DDBJ whole genome shotgun (WGS) entry which is preliminary data.</text>
</comment>
<name>A0ABU7RY40_9ACTN</name>
<evidence type="ECO:0000313" key="2">
    <source>
        <dbReference type="EMBL" id="MEE6261408.1"/>
    </source>
</evidence>
<feature type="compositionally biased region" description="Gly residues" evidence="1">
    <location>
        <begin position="76"/>
        <end position="85"/>
    </location>
</feature>
<evidence type="ECO:0000313" key="3">
    <source>
        <dbReference type="Proteomes" id="UP001332243"/>
    </source>
</evidence>
<feature type="region of interest" description="Disordered" evidence="1">
    <location>
        <begin position="72"/>
        <end position="99"/>
    </location>
</feature>
<organism evidence="2 3">
    <name type="scientific">Plantactinospora sonchi</name>
    <dbReference type="NCBI Taxonomy" id="1544735"/>
    <lineage>
        <taxon>Bacteria</taxon>
        <taxon>Bacillati</taxon>
        <taxon>Actinomycetota</taxon>
        <taxon>Actinomycetes</taxon>
        <taxon>Micromonosporales</taxon>
        <taxon>Micromonosporaceae</taxon>
        <taxon>Plantactinospora</taxon>
    </lineage>
</organism>
<feature type="compositionally biased region" description="Low complexity" evidence="1">
    <location>
        <begin position="86"/>
        <end position="99"/>
    </location>
</feature>